<keyword evidence="3" id="KW-0808">Transferase</keyword>
<dbReference type="CDD" id="cd00609">
    <property type="entry name" value="AAT_like"/>
    <property type="match status" value="1"/>
</dbReference>
<feature type="domain" description="Aminotransferase class I/classII large" evidence="2">
    <location>
        <begin position="43"/>
        <end position="298"/>
    </location>
</feature>
<proteinExistence type="predicted"/>
<dbReference type="InterPro" id="IPR015424">
    <property type="entry name" value="PyrdxlP-dep_Trfase"/>
</dbReference>
<dbReference type="GO" id="GO:0008483">
    <property type="term" value="F:transaminase activity"/>
    <property type="evidence" value="ECO:0007669"/>
    <property type="project" value="UniProtKB-KW"/>
</dbReference>
<gene>
    <name evidence="3" type="ORF">GKE73_00760</name>
</gene>
<dbReference type="AlphaFoldDB" id="A0A844GCM5"/>
<dbReference type="InterPro" id="IPR015421">
    <property type="entry name" value="PyrdxlP-dep_Trfase_major"/>
</dbReference>
<dbReference type="Proteomes" id="UP000446658">
    <property type="component" value="Unassembled WGS sequence"/>
</dbReference>
<keyword evidence="3" id="KW-0032">Aminotransferase</keyword>
<dbReference type="Gene3D" id="3.40.640.10">
    <property type="entry name" value="Type I PLP-dependent aspartate aminotransferase-like (Major domain)"/>
    <property type="match status" value="1"/>
</dbReference>
<evidence type="ECO:0000313" key="4">
    <source>
        <dbReference type="Proteomes" id="UP000446658"/>
    </source>
</evidence>
<evidence type="ECO:0000256" key="1">
    <source>
        <dbReference type="ARBA" id="ARBA00021531"/>
    </source>
</evidence>
<dbReference type="EMBL" id="WLYX01000001">
    <property type="protein sequence ID" value="MTD32355.1"/>
    <property type="molecule type" value="Genomic_DNA"/>
</dbReference>
<protein>
    <recommendedName>
        <fullName evidence="1">Putative 8-amino-7-oxononanoate synthase</fullName>
    </recommendedName>
</protein>
<keyword evidence="4" id="KW-1185">Reference proteome</keyword>
<sequence length="302" mass="33102">MAGCYAKCLSIPKATCTLGCGWLPANWHHEEGIGKGLRQLALRPQEVVPYGQPKGYEPLRQLVSRQLAELEIDAPPTQILLTSGAIQGLDLVARRFTQPGDTVLVDDPGYSDLLFALRLRGLKLVGVPMTPNGPDIAALENILSEHQPRLYFTNTQLQNPTGASYSTATAFQVLRLAEKHQFRIVEDNVSADLVTGRALTLAAADQLQRVIYIGSFSKTIAPGLRVGFVAAEPALLDELVYYKLACGMATPELNEQLVHAIYQEGVVRKHLEQLRGRLARAQERTGQRLENAAFTLFHQPGA</sequence>
<dbReference type="InterPro" id="IPR004839">
    <property type="entry name" value="Aminotransferase_I/II_large"/>
</dbReference>
<comment type="caution">
    <text evidence="3">The sequence shown here is derived from an EMBL/GenBank/DDBJ whole genome shotgun (WGS) entry which is preliminary data.</text>
</comment>
<dbReference type="InterPro" id="IPR051446">
    <property type="entry name" value="HTH_trans_reg/aminotransferase"/>
</dbReference>
<dbReference type="Pfam" id="PF00155">
    <property type="entry name" value="Aminotran_1_2"/>
    <property type="match status" value="1"/>
</dbReference>
<organism evidence="3 4">
    <name type="scientific">Paludibacterium denitrificans</name>
    <dbReference type="NCBI Taxonomy" id="2675226"/>
    <lineage>
        <taxon>Bacteria</taxon>
        <taxon>Pseudomonadati</taxon>
        <taxon>Pseudomonadota</taxon>
        <taxon>Betaproteobacteria</taxon>
        <taxon>Neisseriales</taxon>
        <taxon>Chromobacteriaceae</taxon>
        <taxon>Paludibacterium</taxon>
    </lineage>
</organism>
<dbReference type="SUPFAM" id="SSF53383">
    <property type="entry name" value="PLP-dependent transferases"/>
    <property type="match status" value="1"/>
</dbReference>
<reference evidence="3 4" key="1">
    <citation type="submission" date="2019-11" db="EMBL/GenBank/DDBJ databases">
        <title>Draft genome sequence of Paludibacterium sp. dN18-1.</title>
        <authorList>
            <person name="Im W.-T."/>
        </authorList>
    </citation>
    <scope>NUCLEOTIDE SEQUENCE [LARGE SCALE GENOMIC DNA]</scope>
    <source>
        <strain evidence="4">dN 18-1</strain>
    </source>
</reference>
<dbReference type="PANTHER" id="PTHR46577:SF2">
    <property type="entry name" value="TRANSCRIPTIONAL REGULATORY PROTEIN"/>
    <property type="match status" value="1"/>
</dbReference>
<evidence type="ECO:0000313" key="3">
    <source>
        <dbReference type="EMBL" id="MTD32355.1"/>
    </source>
</evidence>
<name>A0A844GCM5_9NEIS</name>
<dbReference type="GO" id="GO:0030170">
    <property type="term" value="F:pyridoxal phosphate binding"/>
    <property type="evidence" value="ECO:0007669"/>
    <property type="project" value="InterPro"/>
</dbReference>
<evidence type="ECO:0000259" key="2">
    <source>
        <dbReference type="Pfam" id="PF00155"/>
    </source>
</evidence>
<dbReference type="PANTHER" id="PTHR46577">
    <property type="entry name" value="HTH-TYPE TRANSCRIPTIONAL REGULATORY PROTEIN GABR"/>
    <property type="match status" value="1"/>
</dbReference>
<accession>A0A844GCM5</accession>